<dbReference type="RefSeq" id="WP_113611070.1">
    <property type="nucleotide sequence ID" value="NZ_JACFTT010000002.1"/>
</dbReference>
<accession>A0A543YBR1</accession>
<dbReference type="EMBL" id="VIOS01000089">
    <property type="protein sequence ID" value="TQP10066.1"/>
    <property type="molecule type" value="Genomic_DNA"/>
</dbReference>
<dbReference type="Proteomes" id="UP000319979">
    <property type="component" value="Unassembled WGS sequence"/>
</dbReference>
<organism evidence="1 2">
    <name type="scientific">Vibrio cholerae</name>
    <dbReference type="NCBI Taxonomy" id="666"/>
    <lineage>
        <taxon>Bacteria</taxon>
        <taxon>Pseudomonadati</taxon>
        <taxon>Pseudomonadota</taxon>
        <taxon>Gammaproteobacteria</taxon>
        <taxon>Vibrionales</taxon>
        <taxon>Vibrionaceae</taxon>
        <taxon>Vibrio</taxon>
    </lineage>
</organism>
<evidence type="ECO:0000313" key="2">
    <source>
        <dbReference type="Proteomes" id="UP000319979"/>
    </source>
</evidence>
<sequence length="397" mass="45013">MHICHNCDTEYDNQKNQCPTCDATKVMIESSNKMVAVHAMTVELEIDNSKSTVNPRFGALWPLEGEDISFQFIQQVELKFKRKNKFHGYYDSETGTQVASYLHKYIASSVSKEDFIALVTSLTSELKNAIFELRVASKVASSKIVFMHYKSIKNDDFGRILAVMVDKKSGFDFTEESLLPKQAQHINLEALKQAVSIDVDLFDACYPSSPKSEAYLKFIRGSSSASYFRNAFGCNEKSDNGESLNNLYRAIDSYATINNLGADFYFEAEDKLTDFVVNIKNTERSSFSINQAASVIESALPPNRVDLENTFTTFVNESEFMINQYIEPTSQQVKEHLWIDFSDQDNGLIARVHSSIEIGKKGDGKDVEFNEQTRKLEIKIKDTKIREKIIRIINKGS</sequence>
<proteinExistence type="predicted"/>
<reference evidence="1 2" key="1">
    <citation type="submission" date="2019-07" db="EMBL/GenBank/DDBJ databases">
        <title>Phenotypic and genotypic antimicrobial resistance traits of Vibrio cholerae non-O1/non-O139 isolated from a large Austrian lake frequently associated with cases of infection.</title>
        <authorList>
            <person name="Lepuschitz S."/>
            <person name="Baron S."/>
            <person name="Larvor E."/>
            <person name="Granier S."/>
            <person name="Pretzer C."/>
            <person name="Mach R.L."/>
            <person name="Farnleitner A.H."/>
            <person name="Ruppitsch W."/>
            <person name="Pleininger S."/>
            <person name="Indra A."/>
            <person name="Kirschner A.K.T."/>
        </authorList>
    </citation>
    <scope>NUCLEOTIDE SEQUENCE [LARGE SCALE GENOMIC DNA]</scope>
    <source>
        <strain evidence="1 2">A12JL36W90</strain>
    </source>
</reference>
<comment type="caution">
    <text evidence="1">The sequence shown here is derived from an EMBL/GenBank/DDBJ whole genome shotgun (WGS) entry which is preliminary data.</text>
</comment>
<dbReference type="AlphaFoldDB" id="A0A543YBR1"/>
<name>A0A543YBR1_VIBCL</name>
<evidence type="ECO:0000313" key="1">
    <source>
        <dbReference type="EMBL" id="TQP10066.1"/>
    </source>
</evidence>
<gene>
    <name evidence="1" type="ORF">FLM02_16620</name>
</gene>
<protein>
    <submittedName>
        <fullName evidence="1">Nucleoid-associated protein</fullName>
    </submittedName>
</protein>